<dbReference type="EMBL" id="HBIO01012082">
    <property type="protein sequence ID" value="CAE0464555.1"/>
    <property type="molecule type" value="Transcribed_RNA"/>
</dbReference>
<evidence type="ECO:0000256" key="3">
    <source>
        <dbReference type="SAM" id="MobiDB-lite"/>
    </source>
</evidence>
<dbReference type="PANTHER" id="PTHR46207:SF1">
    <property type="entry name" value="PROTEIN RCC2"/>
    <property type="match status" value="1"/>
</dbReference>
<dbReference type="InterPro" id="IPR009091">
    <property type="entry name" value="RCC1/BLIP-II"/>
</dbReference>
<feature type="domain" description="RCC1-like" evidence="4">
    <location>
        <begin position="99"/>
        <end position="478"/>
    </location>
</feature>
<dbReference type="Pfam" id="PF25390">
    <property type="entry name" value="WD40_RLD"/>
    <property type="match status" value="1"/>
</dbReference>
<proteinExistence type="predicted"/>
<accession>A0A7S3Q3A3</accession>
<sequence>MEGDEESASAAKRSRTEKTSSNANPDPSGKRAYDLPILTRMRPPSQAKNADDKYIVPGLLAQTGTLDSKIVGRTKRTLNQEFDLQEPTILCNESIFGGQKVAFVATSSSAVHSIVITENGDAYTWGRNEAGQCGLSNGSTSSCVPLPVKIGLEGKFVGAALGKAHSILIEEGGTAYAVGNNKYGQCGVNTSVEAILSWRKCSVVGKASEAKIVQAACGENFSVLLDSDGFMYSAGLAEFGQLGNGETGEYFIAANKIGFANDSKFERRSVFVWKSDDYEDAKKPCGPLPDSDDVRIGSIACGKNHTIAVEAPLRKSSTATNEPQRVFSWGCGGYGVLGHGVQKDEYTPRLLNPLTGPIFKSNSPVRVAAGTHCSMALTENGHVYYCGKHRSVGEATMRPALVDVLANNMHVVTAFDGGGMTVFCSTQNGVTVSWGNGQMGELGYGINNPKSSSKPKFVEKLDSVIICDVSCGYGHTLMIICDEDEEDKKAIKKVSRIETDDLKALVKKCS</sequence>
<dbReference type="Gene3D" id="2.130.10.30">
    <property type="entry name" value="Regulator of chromosome condensation 1/beta-lactamase-inhibitor protein II"/>
    <property type="match status" value="2"/>
</dbReference>
<evidence type="ECO:0000256" key="2">
    <source>
        <dbReference type="PROSITE-ProRule" id="PRU00235"/>
    </source>
</evidence>
<reference evidence="5" key="1">
    <citation type="submission" date="2021-01" db="EMBL/GenBank/DDBJ databases">
        <authorList>
            <person name="Corre E."/>
            <person name="Pelletier E."/>
            <person name="Niang G."/>
            <person name="Scheremetjew M."/>
            <person name="Finn R."/>
            <person name="Kale V."/>
            <person name="Holt S."/>
            <person name="Cochrane G."/>
            <person name="Meng A."/>
            <person name="Brown T."/>
            <person name="Cohen L."/>
        </authorList>
    </citation>
    <scope>NUCLEOTIDE SEQUENCE</scope>
    <source>
        <strain evidence="5">MM31A-1</strain>
    </source>
</reference>
<dbReference type="AlphaFoldDB" id="A0A7S3Q3A3"/>
<feature type="region of interest" description="Disordered" evidence="3">
    <location>
        <begin position="1"/>
        <end position="37"/>
    </location>
</feature>
<dbReference type="GO" id="GO:0016020">
    <property type="term" value="C:membrane"/>
    <property type="evidence" value="ECO:0007669"/>
    <property type="project" value="TreeGrafter"/>
</dbReference>
<name>A0A7S3Q3A3_9STRA</name>
<gene>
    <name evidence="5" type="ORF">CDEB00056_LOCUS9396</name>
</gene>
<evidence type="ECO:0000313" key="5">
    <source>
        <dbReference type="EMBL" id="CAE0464555.1"/>
    </source>
</evidence>
<dbReference type="InterPro" id="IPR028641">
    <property type="entry name" value="RCC2"/>
</dbReference>
<dbReference type="PROSITE" id="PS00626">
    <property type="entry name" value="RCC1_2"/>
    <property type="match status" value="1"/>
</dbReference>
<dbReference type="GO" id="GO:0031267">
    <property type="term" value="F:small GTPase binding"/>
    <property type="evidence" value="ECO:0007669"/>
    <property type="project" value="TreeGrafter"/>
</dbReference>
<dbReference type="SUPFAM" id="SSF50985">
    <property type="entry name" value="RCC1/BLIP-II"/>
    <property type="match status" value="1"/>
</dbReference>
<evidence type="ECO:0000256" key="1">
    <source>
        <dbReference type="ARBA" id="ARBA00022737"/>
    </source>
</evidence>
<keyword evidence="1" id="KW-0677">Repeat</keyword>
<dbReference type="PANTHER" id="PTHR46207">
    <property type="entry name" value="PROTEIN RCC2"/>
    <property type="match status" value="1"/>
</dbReference>
<feature type="repeat" description="RCC1" evidence="2">
    <location>
        <begin position="120"/>
        <end position="172"/>
    </location>
</feature>
<feature type="repeat" description="RCC1" evidence="2">
    <location>
        <begin position="429"/>
        <end position="482"/>
    </location>
</feature>
<dbReference type="PRINTS" id="PR00633">
    <property type="entry name" value="RCCNDNSATION"/>
</dbReference>
<dbReference type="InterPro" id="IPR000408">
    <property type="entry name" value="Reg_chr_condens"/>
</dbReference>
<organism evidence="5">
    <name type="scientific">Chaetoceros debilis</name>
    <dbReference type="NCBI Taxonomy" id="122233"/>
    <lineage>
        <taxon>Eukaryota</taxon>
        <taxon>Sar</taxon>
        <taxon>Stramenopiles</taxon>
        <taxon>Ochrophyta</taxon>
        <taxon>Bacillariophyta</taxon>
        <taxon>Coscinodiscophyceae</taxon>
        <taxon>Chaetocerotophycidae</taxon>
        <taxon>Chaetocerotales</taxon>
        <taxon>Chaetocerotaceae</taxon>
        <taxon>Chaetoceros</taxon>
    </lineage>
</organism>
<protein>
    <recommendedName>
        <fullName evidence="4">RCC1-like domain-containing protein</fullName>
    </recommendedName>
</protein>
<feature type="repeat" description="RCC1" evidence="2">
    <location>
        <begin position="324"/>
        <end position="380"/>
    </location>
</feature>
<dbReference type="PROSITE" id="PS50012">
    <property type="entry name" value="RCC1_3"/>
    <property type="match status" value="4"/>
</dbReference>
<evidence type="ECO:0000259" key="4">
    <source>
        <dbReference type="Pfam" id="PF25390"/>
    </source>
</evidence>
<feature type="repeat" description="RCC1" evidence="2">
    <location>
        <begin position="173"/>
        <end position="228"/>
    </location>
</feature>
<dbReference type="InterPro" id="IPR058923">
    <property type="entry name" value="RCC1-like_dom"/>
</dbReference>